<dbReference type="AlphaFoldDB" id="A0AAD2Q3A5"/>
<keyword evidence="3" id="KW-1185">Reference proteome</keyword>
<evidence type="ECO:0000313" key="2">
    <source>
        <dbReference type="EMBL" id="CAK5271375.1"/>
    </source>
</evidence>
<gene>
    <name evidence="2" type="ORF">MYCIT1_LOCUS16371</name>
</gene>
<dbReference type="Proteomes" id="UP001295794">
    <property type="component" value="Unassembled WGS sequence"/>
</dbReference>
<sequence>VESLTELASASRFQRDCDEVTRMRARLSCAGLTKVMYWRFDQSLCGMLDEPFQRDVTDLENPSLTELCATLTDPDSDSGDEFDPDEDGEFPDDEADDTVFSRMFGPDPPDKSFYHLPPVYSRDIQVLYRANQIV</sequence>
<feature type="region of interest" description="Disordered" evidence="1">
    <location>
        <begin position="70"/>
        <end position="98"/>
    </location>
</feature>
<accession>A0AAD2Q3A5</accession>
<feature type="non-terminal residue" evidence="2">
    <location>
        <position position="1"/>
    </location>
</feature>
<organism evidence="2 3">
    <name type="scientific">Mycena citricolor</name>
    <dbReference type="NCBI Taxonomy" id="2018698"/>
    <lineage>
        <taxon>Eukaryota</taxon>
        <taxon>Fungi</taxon>
        <taxon>Dikarya</taxon>
        <taxon>Basidiomycota</taxon>
        <taxon>Agaricomycotina</taxon>
        <taxon>Agaricomycetes</taxon>
        <taxon>Agaricomycetidae</taxon>
        <taxon>Agaricales</taxon>
        <taxon>Marasmiineae</taxon>
        <taxon>Mycenaceae</taxon>
        <taxon>Mycena</taxon>
    </lineage>
</organism>
<name>A0AAD2Q3A5_9AGAR</name>
<evidence type="ECO:0000313" key="3">
    <source>
        <dbReference type="Proteomes" id="UP001295794"/>
    </source>
</evidence>
<feature type="non-terminal residue" evidence="2">
    <location>
        <position position="134"/>
    </location>
</feature>
<reference evidence="2" key="1">
    <citation type="submission" date="2023-11" db="EMBL/GenBank/DDBJ databases">
        <authorList>
            <person name="De Vega J J."/>
            <person name="De Vega J J."/>
        </authorList>
    </citation>
    <scope>NUCLEOTIDE SEQUENCE</scope>
</reference>
<evidence type="ECO:0000256" key="1">
    <source>
        <dbReference type="SAM" id="MobiDB-lite"/>
    </source>
</evidence>
<dbReference type="EMBL" id="CAVNYO010000170">
    <property type="protein sequence ID" value="CAK5271375.1"/>
    <property type="molecule type" value="Genomic_DNA"/>
</dbReference>
<comment type="caution">
    <text evidence="2">The sequence shown here is derived from an EMBL/GenBank/DDBJ whole genome shotgun (WGS) entry which is preliminary data.</text>
</comment>
<protein>
    <submittedName>
        <fullName evidence="2">Uncharacterized protein</fullName>
    </submittedName>
</protein>
<feature type="compositionally biased region" description="Acidic residues" evidence="1">
    <location>
        <begin position="74"/>
        <end position="97"/>
    </location>
</feature>
<proteinExistence type="predicted"/>